<dbReference type="AlphaFoldDB" id="A0A1D2A8L7"/>
<gene>
    <name evidence="3" type="ORF">g.93585</name>
</gene>
<evidence type="ECO:0000256" key="1">
    <source>
        <dbReference type="ARBA" id="ARBA00006298"/>
    </source>
</evidence>
<sequence>MAPQSRVLTEATACGCSKFQAQAKWQGNKMYSDKIERKLRPIFDAVECHQYKAGNKLIDAALKKLGQNQMLLALKAYSLIKLEYLADGLQILEDIVKEGPESDRVLSIMAYAYKDADRLEGTLSAYIVAVRAHPGDEEMLKGLFGAYVSAGDFTKQQATALQLIKLSPDAVNYLWWAAVSAAMQARASIQGQASALPTASLLTLAGRLMDRALDRTPPSAFTFEMLLVVLDVLLASGQHARAAALLEGSRARKACTSPTDLSFLCAAVAAGAREQEAAARRCREVLAVSPHDWAAARLCLDCLLAQGWSGRTLRCRWPVWVVGGLTDTMLEREPGSQEDQTAPEPLGEVQRRVLADWSDEWGSNLPPPDCSGSASPSPLLRATHLALLDGLARGLTARHAEQVSTEASGPADKDLAKQTSSAFCALSTLGNVVLDLGPYLAMLGGAEAQSLADEAKAIGEELWANSCGAGNTDKRTQEAGLQALSNGYQVEFELGLPRHTSGDQARGAAAALLTTYAAALPLSAGLDAKQRGHGEDLVTLAVTRLLQGHALGLHGLLPSALFVLEAAQATRTSSAPLRLHAAALYALLGCPRAAAMQLEALGVKQILHDSMTAHWLLPALLDSGAIAAAGEALDTFLKAVLLLHDGHRKDSGETLIAAFQHGSYSKVAEFVSFKERLAASHALHVVRAEEAIRKLRLLASSPVSPHTLVKAARHLEEQAPPLPTRISFNEDLGTRPAWFPPGATSASELGPALALRPCGLWWRAPSAASRATCAEAQAWRSAQRAKLEWRRGLPRMLAAALDGAGPDAGSEDAEGDSGLPADPAGIGDGEYAHGIWEVLMPAARACWAALRCEAGTEAPKCAAAPPACAALSAVISWLQVRFSAWSDRLEVAQQGLVNDPLLHLSLAISGGHARFVAEEALWAAHALKAWLAAAGGAQGASDGNLDMCADIQRALSCLREGLGSLREVLEALSLAAAQLPDAYDLVGADAKLWGFAPGYDARLVHDTTVAEQRQGLEQLQAQAASVLRILD</sequence>
<name>A0A1D2A8L7_AUXPR</name>
<dbReference type="SUPFAM" id="SSF48452">
    <property type="entry name" value="TPR-like"/>
    <property type="match status" value="1"/>
</dbReference>
<reference evidence="3" key="1">
    <citation type="submission" date="2015-08" db="EMBL/GenBank/DDBJ databases">
        <authorList>
            <person name="Babu N.S."/>
            <person name="Beckwith C.J."/>
            <person name="Beseler K.G."/>
            <person name="Brison A."/>
            <person name="Carone J.V."/>
            <person name="Caskin T.P."/>
            <person name="Diamond M."/>
            <person name="Durham M.E."/>
            <person name="Foxe J.M."/>
            <person name="Go M."/>
            <person name="Henderson B.A."/>
            <person name="Jones I.B."/>
            <person name="McGettigan J.A."/>
            <person name="Micheletti S.J."/>
            <person name="Nasrallah M.E."/>
            <person name="Ortiz D."/>
            <person name="Piller C.R."/>
            <person name="Privatt S.R."/>
            <person name="Schneider S.L."/>
            <person name="Sharp S."/>
            <person name="Smith T.C."/>
            <person name="Stanton J.D."/>
            <person name="Ullery H.E."/>
            <person name="Wilson R.J."/>
            <person name="Serrano M.G."/>
            <person name="Buck G."/>
            <person name="Lee V."/>
            <person name="Wang Y."/>
            <person name="Carvalho R."/>
            <person name="Voegtly L."/>
            <person name="Shi R."/>
            <person name="Duckworth R."/>
            <person name="Johnson A."/>
            <person name="Loviza R."/>
            <person name="Walstead R."/>
            <person name="Shah Z."/>
            <person name="Kiflezghi M."/>
            <person name="Wade K."/>
            <person name="Ball S.L."/>
            <person name="Bradley K.W."/>
            <person name="Asai D.J."/>
            <person name="Bowman C.A."/>
            <person name="Russell D.A."/>
            <person name="Pope W.H."/>
            <person name="Jacobs-Sera D."/>
            <person name="Hendrix R.W."/>
            <person name="Hatfull G.F."/>
        </authorList>
    </citation>
    <scope>NUCLEOTIDE SEQUENCE</scope>
</reference>
<dbReference type="InterPro" id="IPR019183">
    <property type="entry name" value="NAA25_NatB_aux_su"/>
</dbReference>
<comment type="similarity">
    <text evidence="1">Belongs to the MDM20/NAA25 family.</text>
</comment>
<proteinExistence type="inferred from homology"/>
<dbReference type="PANTHER" id="PTHR22767:SF3">
    <property type="entry name" value="N-ALPHA-ACETYLTRANSFERASE 25, NATB AUXILIARY SUBUNIT"/>
    <property type="match status" value="1"/>
</dbReference>
<feature type="region of interest" description="Disordered" evidence="2">
    <location>
        <begin position="802"/>
        <end position="823"/>
    </location>
</feature>
<evidence type="ECO:0000313" key="3">
    <source>
        <dbReference type="EMBL" id="JAT75524.1"/>
    </source>
</evidence>
<dbReference type="EMBL" id="GDKF01003098">
    <property type="protein sequence ID" value="JAT75524.1"/>
    <property type="molecule type" value="Transcribed_RNA"/>
</dbReference>
<protein>
    <submittedName>
        <fullName evidence="3">Uncharacterized protein</fullName>
    </submittedName>
</protein>
<organism evidence="3">
    <name type="scientific">Auxenochlorella protothecoides</name>
    <name type="common">Green microalga</name>
    <name type="synonym">Chlorella protothecoides</name>
    <dbReference type="NCBI Taxonomy" id="3075"/>
    <lineage>
        <taxon>Eukaryota</taxon>
        <taxon>Viridiplantae</taxon>
        <taxon>Chlorophyta</taxon>
        <taxon>core chlorophytes</taxon>
        <taxon>Trebouxiophyceae</taxon>
        <taxon>Chlorellales</taxon>
        <taxon>Chlorellaceae</taxon>
        <taxon>Auxenochlorella</taxon>
    </lineage>
</organism>
<accession>A0A1D2A8L7</accession>
<dbReference type="GO" id="GO:0031416">
    <property type="term" value="C:NatB complex"/>
    <property type="evidence" value="ECO:0007669"/>
    <property type="project" value="TreeGrafter"/>
</dbReference>
<evidence type="ECO:0000256" key="2">
    <source>
        <dbReference type="SAM" id="MobiDB-lite"/>
    </source>
</evidence>
<dbReference type="PANTHER" id="PTHR22767">
    <property type="entry name" value="N-TERMINAL ACETYLTRANSFERASE-RELATED"/>
    <property type="match status" value="1"/>
</dbReference>
<dbReference type="Pfam" id="PF09797">
    <property type="entry name" value="NatB_MDM20"/>
    <property type="match status" value="1"/>
</dbReference>
<dbReference type="Gene3D" id="1.25.40.1040">
    <property type="match status" value="1"/>
</dbReference>
<dbReference type="InterPro" id="IPR011990">
    <property type="entry name" value="TPR-like_helical_dom_sf"/>
</dbReference>